<comment type="caution">
    <text evidence="6">The sequence shown here is derived from an EMBL/GenBank/DDBJ whole genome shotgun (WGS) entry which is preliminary data.</text>
</comment>
<keyword evidence="2" id="KW-0648">Protein biosynthesis</keyword>
<feature type="region of interest" description="Disordered" evidence="4">
    <location>
        <begin position="40"/>
        <end position="83"/>
    </location>
</feature>
<dbReference type="Proteomes" id="UP001565368">
    <property type="component" value="Unassembled WGS sequence"/>
</dbReference>
<proteinExistence type="inferred from homology"/>
<dbReference type="SUPFAM" id="SSF55194">
    <property type="entry name" value="Ribosome recycling factor, RRF"/>
    <property type="match status" value="1"/>
</dbReference>
<evidence type="ECO:0000313" key="6">
    <source>
        <dbReference type="EMBL" id="KAL1405479.1"/>
    </source>
</evidence>
<comment type="function">
    <text evidence="3">Necessary for protein synthesis in mitochondria. Functions as a ribosome recycling factor in mitochondria.</text>
</comment>
<evidence type="ECO:0000256" key="3">
    <source>
        <dbReference type="ARBA" id="ARBA00024909"/>
    </source>
</evidence>
<dbReference type="Gene3D" id="1.10.132.20">
    <property type="entry name" value="Ribosome-recycling factor"/>
    <property type="match status" value="1"/>
</dbReference>
<comment type="similarity">
    <text evidence="1">Belongs to the RRF family.</text>
</comment>
<evidence type="ECO:0000259" key="5">
    <source>
        <dbReference type="Pfam" id="PF01765"/>
    </source>
</evidence>
<keyword evidence="7" id="KW-1185">Reference proteome</keyword>
<reference evidence="6 7" key="1">
    <citation type="submission" date="2023-08" db="EMBL/GenBank/DDBJ databases">
        <title>Annotated Genome Sequence of Vanrija albida AlHP1.</title>
        <authorList>
            <person name="Herzog R."/>
        </authorList>
    </citation>
    <scope>NUCLEOTIDE SEQUENCE [LARGE SCALE GENOMIC DNA]</scope>
    <source>
        <strain evidence="6 7">AlHP1</strain>
    </source>
</reference>
<evidence type="ECO:0000313" key="7">
    <source>
        <dbReference type="Proteomes" id="UP001565368"/>
    </source>
</evidence>
<name>A0ABR3PSP7_9TREE</name>
<dbReference type="Pfam" id="PF01765">
    <property type="entry name" value="RRF"/>
    <property type="match status" value="1"/>
</dbReference>
<dbReference type="InterPro" id="IPR002661">
    <property type="entry name" value="Ribosome_recyc_fac"/>
</dbReference>
<evidence type="ECO:0000256" key="2">
    <source>
        <dbReference type="ARBA" id="ARBA00022917"/>
    </source>
</evidence>
<feature type="compositionally biased region" description="Basic and acidic residues" evidence="4">
    <location>
        <begin position="52"/>
        <end position="77"/>
    </location>
</feature>
<evidence type="ECO:0000256" key="1">
    <source>
        <dbReference type="ARBA" id="ARBA00005912"/>
    </source>
</evidence>
<sequence length="266" mass="27853">MSLRYTLTRAVATASFAPRAAARPLARAAVAAPPTRAFSSTPLLLKKGGKGGKAEKSGKADKADKGGKGKGKGKDKDAEADEGLTDAERDAIIAKAGDKITKSADWAKGLVYEAVERGRGRVSPAVLDTIKVVLPDQGGVPLNQLASVTVKQNTLYVDVWEPSALKHVESAINKANLPGLSPMRDGTSIKIPVPKPSGEVRTKILKTIAETVETAKNQIRVARTDGLKALGGRGEDGTDDVQKVVDKATADLDKLVATAKTELEKA</sequence>
<dbReference type="InterPro" id="IPR023584">
    <property type="entry name" value="Ribosome_recyc_fac_dom"/>
</dbReference>
<evidence type="ECO:0000256" key="4">
    <source>
        <dbReference type="SAM" id="MobiDB-lite"/>
    </source>
</evidence>
<feature type="domain" description="Ribosome recycling factor" evidence="5">
    <location>
        <begin position="119"/>
        <end position="263"/>
    </location>
</feature>
<dbReference type="GeneID" id="95990154"/>
<dbReference type="PANTHER" id="PTHR20982">
    <property type="entry name" value="RIBOSOME RECYCLING FACTOR"/>
    <property type="match status" value="1"/>
</dbReference>
<dbReference type="EMBL" id="JBBXJM010000007">
    <property type="protein sequence ID" value="KAL1405479.1"/>
    <property type="molecule type" value="Genomic_DNA"/>
</dbReference>
<dbReference type="PANTHER" id="PTHR20982:SF3">
    <property type="entry name" value="MITOCHONDRIAL RIBOSOME RECYCLING FACTOR PSEUDO 1"/>
    <property type="match status" value="1"/>
</dbReference>
<gene>
    <name evidence="6" type="ORF">Q8F55_009111</name>
</gene>
<dbReference type="RefSeq" id="XP_069205423.1">
    <property type="nucleotide sequence ID" value="XM_069357486.1"/>
</dbReference>
<dbReference type="InterPro" id="IPR036191">
    <property type="entry name" value="RRF_sf"/>
</dbReference>
<organism evidence="6 7">
    <name type="scientific">Vanrija albida</name>
    <dbReference type="NCBI Taxonomy" id="181172"/>
    <lineage>
        <taxon>Eukaryota</taxon>
        <taxon>Fungi</taxon>
        <taxon>Dikarya</taxon>
        <taxon>Basidiomycota</taxon>
        <taxon>Agaricomycotina</taxon>
        <taxon>Tremellomycetes</taxon>
        <taxon>Trichosporonales</taxon>
        <taxon>Trichosporonaceae</taxon>
        <taxon>Vanrija</taxon>
    </lineage>
</organism>
<dbReference type="Gene3D" id="3.30.1360.40">
    <property type="match status" value="1"/>
</dbReference>
<accession>A0ABR3PSP7</accession>
<protein>
    <recommendedName>
        <fullName evidence="5">Ribosome recycling factor domain-containing protein</fullName>
    </recommendedName>
</protein>